<protein>
    <submittedName>
        <fullName evidence="2">Uncharacterized protein</fullName>
    </submittedName>
</protein>
<evidence type="ECO:0000313" key="3">
    <source>
        <dbReference type="Proteomes" id="UP001153292"/>
    </source>
</evidence>
<feature type="transmembrane region" description="Helical" evidence="1">
    <location>
        <begin position="40"/>
        <end position="59"/>
    </location>
</feature>
<accession>A0ABN8L5M2</accession>
<evidence type="ECO:0000256" key="1">
    <source>
        <dbReference type="SAM" id="Phobius"/>
    </source>
</evidence>
<feature type="transmembrane region" description="Helical" evidence="1">
    <location>
        <begin position="71"/>
        <end position="92"/>
    </location>
</feature>
<keyword evidence="1" id="KW-1133">Transmembrane helix</keyword>
<dbReference type="Proteomes" id="UP001153292">
    <property type="component" value="Chromosome 11"/>
</dbReference>
<evidence type="ECO:0000313" key="2">
    <source>
        <dbReference type="EMBL" id="CAH2981047.1"/>
    </source>
</evidence>
<name>A0ABN8L5M2_CHISP</name>
<organism evidence="2 3">
    <name type="scientific">Chilo suppressalis</name>
    <name type="common">Asiatic rice borer moth</name>
    <dbReference type="NCBI Taxonomy" id="168631"/>
    <lineage>
        <taxon>Eukaryota</taxon>
        <taxon>Metazoa</taxon>
        <taxon>Ecdysozoa</taxon>
        <taxon>Arthropoda</taxon>
        <taxon>Hexapoda</taxon>
        <taxon>Insecta</taxon>
        <taxon>Pterygota</taxon>
        <taxon>Neoptera</taxon>
        <taxon>Endopterygota</taxon>
        <taxon>Lepidoptera</taxon>
        <taxon>Glossata</taxon>
        <taxon>Ditrysia</taxon>
        <taxon>Pyraloidea</taxon>
        <taxon>Crambidae</taxon>
        <taxon>Crambinae</taxon>
        <taxon>Chilo</taxon>
    </lineage>
</organism>
<dbReference type="EMBL" id="OU963904">
    <property type="protein sequence ID" value="CAH2981047.1"/>
    <property type="molecule type" value="Genomic_DNA"/>
</dbReference>
<sequence length="218" mass="25411">MWHDLCTFIRTEGYKTVYWCVQTVEWAKCGESALSTVPTALWAVGAAALAHRVLGAIFRRFLFRRVPLWELVLQNLLFIWMVIYSLHFWMVLVRVIKMLVEYCFDESVVAAPIEEIVESKKLMQQWVVWVCGLVPLAVYLHTRPRPEAPPLMIWITTSPWQRREMGPYGYYLSRPLTSLQSTANLTSLQRALTLRKAFSDSKIVTKEPPKKRRYSKSV</sequence>
<gene>
    <name evidence="2" type="ORF">CHILSU_LOCUS1637</name>
</gene>
<proteinExistence type="predicted"/>
<keyword evidence="1" id="KW-0812">Transmembrane</keyword>
<keyword evidence="3" id="KW-1185">Reference proteome</keyword>
<keyword evidence="1" id="KW-0472">Membrane</keyword>
<reference evidence="2" key="1">
    <citation type="submission" date="2021-12" db="EMBL/GenBank/DDBJ databases">
        <authorList>
            <person name="King R."/>
        </authorList>
    </citation>
    <scope>NUCLEOTIDE SEQUENCE</scope>
</reference>